<sequence>MPAFLLKAGALALACAGTVAAHSHPSSNGTHYTNASTVASPTIYSSVPLETSIFYMVKIGIVTECPTKMGNCSIGATTTSTITLHTTIGPVSNDTATLSCNVPPKTYTPIVPTGEIVPACGGGVGSPMCPYRNTTSVVSPIFSSSSSIIRNSSSLKVEEVPITSASSCVGDGCTGVAQPTSFIPAPTTLADNGILPTPASTLNLGYVSMPTGVSLGKMPANMPTGAASAITKGSSALVFLSGLVAVLAM</sequence>
<organism evidence="2 3">
    <name type="scientific">Hymenoscyphus fraxineus</name>
    <dbReference type="NCBI Taxonomy" id="746836"/>
    <lineage>
        <taxon>Eukaryota</taxon>
        <taxon>Fungi</taxon>
        <taxon>Dikarya</taxon>
        <taxon>Ascomycota</taxon>
        <taxon>Pezizomycotina</taxon>
        <taxon>Leotiomycetes</taxon>
        <taxon>Helotiales</taxon>
        <taxon>Helotiaceae</taxon>
        <taxon>Hymenoscyphus</taxon>
    </lineage>
</organism>
<dbReference type="Proteomes" id="UP000696280">
    <property type="component" value="Unassembled WGS sequence"/>
</dbReference>
<keyword evidence="1" id="KW-0732">Signal</keyword>
<name>A0A9N9KQR5_9HELO</name>
<dbReference type="AlphaFoldDB" id="A0A9N9KQR5"/>
<reference evidence="2" key="1">
    <citation type="submission" date="2021-07" db="EMBL/GenBank/DDBJ databases">
        <authorList>
            <person name="Durling M."/>
        </authorList>
    </citation>
    <scope>NUCLEOTIDE SEQUENCE</scope>
</reference>
<evidence type="ECO:0000256" key="1">
    <source>
        <dbReference type="SAM" id="SignalP"/>
    </source>
</evidence>
<accession>A0A9N9KQR5</accession>
<evidence type="ECO:0000313" key="3">
    <source>
        <dbReference type="Proteomes" id="UP000696280"/>
    </source>
</evidence>
<feature type="signal peptide" evidence="1">
    <location>
        <begin position="1"/>
        <end position="21"/>
    </location>
</feature>
<protein>
    <recommendedName>
        <fullName evidence="4">GPI anchored protein</fullName>
    </recommendedName>
</protein>
<keyword evidence="3" id="KW-1185">Reference proteome</keyword>
<dbReference type="EMBL" id="CAJVRL010000025">
    <property type="protein sequence ID" value="CAG8949872.1"/>
    <property type="molecule type" value="Genomic_DNA"/>
</dbReference>
<gene>
    <name evidence="2" type="ORF">HYFRA_00004200</name>
</gene>
<comment type="caution">
    <text evidence="2">The sequence shown here is derived from an EMBL/GenBank/DDBJ whole genome shotgun (WGS) entry which is preliminary data.</text>
</comment>
<dbReference type="OrthoDB" id="10362522at2759"/>
<feature type="chain" id="PRO_5040261542" description="GPI anchored protein" evidence="1">
    <location>
        <begin position="22"/>
        <end position="249"/>
    </location>
</feature>
<evidence type="ECO:0008006" key="4">
    <source>
        <dbReference type="Google" id="ProtNLM"/>
    </source>
</evidence>
<proteinExistence type="predicted"/>
<evidence type="ECO:0000313" key="2">
    <source>
        <dbReference type="EMBL" id="CAG8949872.1"/>
    </source>
</evidence>